<dbReference type="OrthoDB" id="3210378at2759"/>
<reference evidence="2" key="1">
    <citation type="submission" date="2022-10" db="EMBL/GenBank/DDBJ databases">
        <title>Tapping the CABI collections for fungal endophytes: first genome assemblies for Collariella, Neodidymelliopsis, Ascochyta clinopodiicola, Didymella pomorum, Didymosphaeria variabile, Neocosmospora piperis and Neocucurbitaria cava.</title>
        <authorList>
            <person name="Hill R."/>
        </authorList>
    </citation>
    <scope>NUCLEOTIDE SEQUENCE</scope>
    <source>
        <strain evidence="2">IMI 355082</strain>
    </source>
</reference>
<evidence type="ECO:0000313" key="3">
    <source>
        <dbReference type="Proteomes" id="UP001140453"/>
    </source>
</evidence>
<feature type="compositionally biased region" description="Basic and acidic residues" evidence="1">
    <location>
        <begin position="917"/>
        <end position="935"/>
    </location>
</feature>
<feature type="compositionally biased region" description="Basic residues" evidence="1">
    <location>
        <begin position="907"/>
        <end position="916"/>
    </location>
</feature>
<feature type="region of interest" description="Disordered" evidence="1">
    <location>
        <begin position="1"/>
        <end position="94"/>
    </location>
</feature>
<dbReference type="Proteomes" id="UP001140453">
    <property type="component" value="Unassembled WGS sequence"/>
</dbReference>
<dbReference type="EMBL" id="JAPEVB010000001">
    <property type="protein sequence ID" value="KAJ4396730.1"/>
    <property type="molecule type" value="Genomic_DNA"/>
</dbReference>
<feature type="compositionally biased region" description="Polar residues" evidence="1">
    <location>
        <begin position="938"/>
        <end position="947"/>
    </location>
</feature>
<evidence type="ECO:0000313" key="2">
    <source>
        <dbReference type="EMBL" id="KAJ4396730.1"/>
    </source>
</evidence>
<protein>
    <submittedName>
        <fullName evidence="2">Uncharacterized protein</fullName>
    </submittedName>
</protein>
<feature type="compositionally biased region" description="Polar residues" evidence="1">
    <location>
        <begin position="17"/>
        <end position="26"/>
    </location>
</feature>
<sequence>MAAVNRGWPAIAPERPTTASWDNLISRSHDRRDSLGESVFSENDVRRRPQSTASDFAVRVRPRGRLVERPSSSGDLFAANRTDSPGRRPTKPRTMTYHAGERDSTHFANHMVAMTGSPSPLRTMRTLRSSDSMPELNLGASADKNKYTTDAQQNHHRSLSRPSISARPSRLAESITMADLEDAQIPHDPPPVNRRARSNSEGRMRAMSWHGKQPPMEPNIFQANPLPNASMRNSVAGWQRRPEMIKHTRPQKPRPNELFEKLPHDVLDLIMGHLRILHMENSSSCATCWLRDCCSVSVSNRGWLKAARDAMYEDIQLVGPDSVQQRKKYKGVYSTRLVLLRRTLRADPKLAATVRFLKVPALPDDAPMDVMEYHDIVASVVMACPNLQRLDGFYPIYNHGESRLFNALSSREELKEMTWVVDAMSLDVEGSRSGGHKAKSSKSKNRHSRHQSSVSSIWNPNSYLSAAHANKFVRHHMGWSKLTHLTIHCLPGAQLHTPNSLLNVVQTYLTSLQSLHLSHVPPQAFNDGNLLCLPKPLQKLTLSHCTGVTSAGLSAFATSPSAQSLEKFTLMHQNLDTLAVVVRLLANLTRLTTFSLVQPTAPVLPDDELGFLMMPYLGSNSLRFLHWDIFESAISTRAGDLPGTKTDDILARSIAANGFPNLRFLRVPCDPDGMYQALCRPKERADLPGDRYRNGLVNQASSTARSVSGGATRSNTTAGEQLNTVIPKPYAASNTLGPYNSSAISLVLPSAVSDSSVDCVGRPTSSLSSNDHVKVLPVREAGSDLHQARLRAQARLEAARGFPLFEANITDEEGMLIESTGLAGYLGDVRSNIVYTLSPDAGACDERGGLVGVMDLLSDGGEDLFGKGDAASRSGAGYGTGYMASEFAKAQVQASALKEGNEGIKGKNAKLSRNSHKSKESVVDEDEGRKVKDGCTGRWNSQNTENFTADRKMADRWSHVERGRWRGRVELS</sequence>
<feature type="region of interest" description="Disordered" evidence="1">
    <location>
        <begin position="430"/>
        <end position="456"/>
    </location>
</feature>
<evidence type="ECO:0000256" key="1">
    <source>
        <dbReference type="SAM" id="MobiDB-lite"/>
    </source>
</evidence>
<feature type="region of interest" description="Disordered" evidence="1">
    <location>
        <begin position="899"/>
        <end position="947"/>
    </location>
</feature>
<comment type="caution">
    <text evidence="2">The sequence shown here is derived from an EMBL/GenBank/DDBJ whole genome shotgun (WGS) entry which is preliminary data.</text>
</comment>
<dbReference type="AlphaFoldDB" id="A0A9W8Z358"/>
<accession>A0A9W8Z358</accession>
<dbReference type="Gene3D" id="3.80.10.10">
    <property type="entry name" value="Ribonuclease Inhibitor"/>
    <property type="match status" value="1"/>
</dbReference>
<keyword evidence="3" id="KW-1185">Reference proteome</keyword>
<proteinExistence type="predicted"/>
<name>A0A9W8Z358_9PEZI</name>
<dbReference type="SUPFAM" id="SSF52047">
    <property type="entry name" value="RNI-like"/>
    <property type="match status" value="1"/>
</dbReference>
<dbReference type="InterPro" id="IPR032675">
    <property type="entry name" value="LRR_dom_sf"/>
</dbReference>
<feature type="region of interest" description="Disordered" evidence="1">
    <location>
        <begin position="137"/>
        <end position="203"/>
    </location>
</feature>
<organism evidence="2 3">
    <name type="scientific">Gnomoniopsis smithogilvyi</name>
    <dbReference type="NCBI Taxonomy" id="1191159"/>
    <lineage>
        <taxon>Eukaryota</taxon>
        <taxon>Fungi</taxon>
        <taxon>Dikarya</taxon>
        <taxon>Ascomycota</taxon>
        <taxon>Pezizomycotina</taxon>
        <taxon>Sordariomycetes</taxon>
        <taxon>Sordariomycetidae</taxon>
        <taxon>Diaporthales</taxon>
        <taxon>Gnomoniaceae</taxon>
        <taxon>Gnomoniopsis</taxon>
    </lineage>
</organism>
<feature type="compositionally biased region" description="Basic residues" evidence="1">
    <location>
        <begin position="434"/>
        <end position="450"/>
    </location>
</feature>
<gene>
    <name evidence="2" type="ORF">N0V93_000951</name>
</gene>